<organism evidence="3">
    <name type="scientific">Medioppia subpectinata</name>
    <dbReference type="NCBI Taxonomy" id="1979941"/>
    <lineage>
        <taxon>Eukaryota</taxon>
        <taxon>Metazoa</taxon>
        <taxon>Ecdysozoa</taxon>
        <taxon>Arthropoda</taxon>
        <taxon>Chelicerata</taxon>
        <taxon>Arachnida</taxon>
        <taxon>Acari</taxon>
        <taxon>Acariformes</taxon>
        <taxon>Sarcoptiformes</taxon>
        <taxon>Oribatida</taxon>
        <taxon>Brachypylina</taxon>
        <taxon>Oppioidea</taxon>
        <taxon>Oppiidae</taxon>
        <taxon>Medioppia</taxon>
    </lineage>
</organism>
<dbReference type="OrthoDB" id="6516351at2759"/>
<dbReference type="GO" id="GO:0004601">
    <property type="term" value="F:peroxidase activity"/>
    <property type="evidence" value="ECO:0007669"/>
    <property type="project" value="UniProtKB-KW"/>
</dbReference>
<dbReference type="PRINTS" id="PR00457">
    <property type="entry name" value="ANPEROXIDASE"/>
</dbReference>
<dbReference type="GO" id="GO:0046872">
    <property type="term" value="F:metal ion binding"/>
    <property type="evidence" value="ECO:0007669"/>
    <property type="project" value="UniProtKB-KW"/>
</dbReference>
<evidence type="ECO:0000313" key="4">
    <source>
        <dbReference type="Proteomes" id="UP000759131"/>
    </source>
</evidence>
<accession>A0A7R9KKA1</accession>
<keyword evidence="2" id="KW-0479">Metal-binding</keyword>
<reference evidence="3" key="1">
    <citation type="submission" date="2020-11" db="EMBL/GenBank/DDBJ databases">
        <authorList>
            <person name="Tran Van P."/>
        </authorList>
    </citation>
    <scope>NUCLEOTIDE SEQUENCE</scope>
</reference>
<gene>
    <name evidence="3" type="ORF">OSB1V03_LOCUS3893</name>
</gene>
<dbReference type="GO" id="GO:0005576">
    <property type="term" value="C:extracellular region"/>
    <property type="evidence" value="ECO:0007669"/>
    <property type="project" value="UniProtKB-SubCell"/>
</dbReference>
<keyword evidence="2" id="KW-0349">Heme</keyword>
<feature type="non-terminal residue" evidence="3">
    <location>
        <position position="1"/>
    </location>
</feature>
<dbReference type="PROSITE" id="PS50292">
    <property type="entry name" value="PEROXIDASE_3"/>
    <property type="match status" value="3"/>
</dbReference>
<dbReference type="Proteomes" id="UP000759131">
    <property type="component" value="Unassembled WGS sequence"/>
</dbReference>
<keyword evidence="2" id="KW-0408">Iron</keyword>
<feature type="binding site" description="axial binding residue" evidence="2">
    <location>
        <position position="371"/>
    </location>
    <ligand>
        <name>heme b</name>
        <dbReference type="ChEBI" id="CHEBI:60344"/>
    </ligand>
    <ligandPart>
        <name>Fe</name>
        <dbReference type="ChEBI" id="CHEBI:18248"/>
    </ligandPart>
</feature>
<protein>
    <recommendedName>
        <fullName evidence="5">Peroxidase</fullName>
    </recommendedName>
</protein>
<dbReference type="EMBL" id="OC856241">
    <property type="protein sequence ID" value="CAD7623437.1"/>
    <property type="molecule type" value="Genomic_DNA"/>
</dbReference>
<dbReference type="EMBL" id="CAJPIZ010001666">
    <property type="protein sequence ID" value="CAG2103867.1"/>
    <property type="molecule type" value="Genomic_DNA"/>
</dbReference>
<dbReference type="SUPFAM" id="SSF48113">
    <property type="entry name" value="Heme-dependent peroxidases"/>
    <property type="match status" value="3"/>
</dbReference>
<dbReference type="InterPro" id="IPR019791">
    <property type="entry name" value="Haem_peroxidase_animal"/>
</dbReference>
<dbReference type="GO" id="GO:0020037">
    <property type="term" value="F:heme binding"/>
    <property type="evidence" value="ECO:0007669"/>
    <property type="project" value="InterPro"/>
</dbReference>
<dbReference type="InterPro" id="IPR037120">
    <property type="entry name" value="Haem_peroxidase_sf_animal"/>
</dbReference>
<name>A0A7R9KKA1_9ACAR</name>
<keyword evidence="1" id="KW-0560">Oxidoreductase</keyword>
<keyword evidence="4" id="KW-1185">Reference proteome</keyword>
<evidence type="ECO:0008006" key="5">
    <source>
        <dbReference type="Google" id="ProtNLM"/>
    </source>
</evidence>
<evidence type="ECO:0000256" key="2">
    <source>
        <dbReference type="PIRSR" id="PIRSR619791-2"/>
    </source>
</evidence>
<dbReference type="GO" id="GO:0006979">
    <property type="term" value="P:response to oxidative stress"/>
    <property type="evidence" value="ECO:0007669"/>
    <property type="project" value="InterPro"/>
</dbReference>
<dbReference type="PANTHER" id="PTHR11475:SF125">
    <property type="entry name" value="GH11385P"/>
    <property type="match status" value="1"/>
</dbReference>
<evidence type="ECO:0000256" key="1">
    <source>
        <dbReference type="ARBA" id="ARBA00022559"/>
    </source>
</evidence>
<dbReference type="PANTHER" id="PTHR11475">
    <property type="entry name" value="OXIDASE/PEROXIDASE"/>
    <property type="match status" value="1"/>
</dbReference>
<sequence>MKLPGFRAPGVVDTNNDQFCDLQYSQSPGIRCNPSYRYRRFDGKCNNERQTNWGAAFHTMRRLLPPAFADGVNAERRRAADGRQPLLNERLISNQLSATRPQIDQKDKLVRSSTHMIWGQMIAHDTIKALQYFGGALPCCPPSQHPECPSVYTPVPSDQLLLVYNQTCIAYSRSMAGNTCRLGARDQITATTPVMDLSDLYGFFDARARSLRTFSGGKLQTNKSTKGDDIMPEAILPRDQDMFDLNPCTPPADRPWLGCLKGGDGNRVNQQVVINTMLTTLLLRHNQHCDGLALINQHWTDEILYQEARRLLLAEYAQITYAEYLPSTFNKKFMDFFDLNVRPRGKFSEYNPDVSPDTVQEYGIAAFRFGHSNINSVFPVLNGDPLNTSSFLLRFNFEQMSQLWDGNRKGIIKGLCEKFEKVTEFHYVDDVRDYVFFDPAHPRVDDLFNRDIFRARDHGLAPYVYYVQYCTGRHIKRWSDLQPLIPIDILNELRNVYKDFRDIDLIVGGLAETVMESSTLGPTLGCINGIQFHHFKFGDRFFYEHSSQAGSFSIGLPTGQETVGNIADITDRDIRVAIEVAIQGVNSQRQLDRQLVAQIPYKYRRIDGKCNNERQTNWGAAFHTMRRLLPPAFADGVNAERRRAIDGRQPLPNERLISNQLSAPHRHTVPHDRRRSSMHMIWGQVMAHDTIKSLQYFGDELPCCRIPQHPECPSVYTPVPSDPLLQAYNQTCIVDSRSIAGNTCRLGARDQITATTPVMDLSQLYGFFDARARSLRTFSKGRKLQTNKSLKGDDIMPEAILPRDQDILDLNRCTPPVDRPWLGCMKGGDGNRVNQQVVVTSMLTTLLLRHNQHCDGLALINQHWTDEILYQEARRLLLAEYAQITYAEYLPSVFNQKFMDFFDLNVRPYGEFSEYNPDVSPDTVQEYGAGAFRFGHSNIDSIFPVLNGNPLNSSAFKLRFNFEQMSELWDGNRRGIIKGLCEKHEKVTELHYVDDVRNYVVFNPSEPSVTDLFHRDIFRARDHGLAPYVYYVQYCTGRHIKRWSDLQPLIPIDILNELRDVYNGFDLIQLNAMYIPSDDNPRIPCDHFPDIDYRLWSEGVDDCDDFCQTNRINSGISDGIIPGLLTGAPKGEFDYTKEYSPELSRIYGQYLTDTVFPGNCTPETTGTIADITDRDIQIAIEAAIQGVNSQRQLDRQLIANNSFLGNFSHFLTDANYKTKFNEIVTITLTQIKCLSKYDTVMELPGVRMPGVSDTDGGQYCDLQYAQSPGIRCNPSYKYRRIDGKCNNERQTNWGAAFHTFRRLLPPAFADGVNAERRRAIDG</sequence>
<proteinExistence type="predicted"/>
<keyword evidence="1" id="KW-0575">Peroxidase</keyword>
<dbReference type="Gene3D" id="1.10.640.10">
    <property type="entry name" value="Haem peroxidase domain superfamily, animal type"/>
    <property type="match status" value="3"/>
</dbReference>
<dbReference type="InterPro" id="IPR010255">
    <property type="entry name" value="Haem_peroxidase_sf"/>
</dbReference>
<evidence type="ECO:0000313" key="3">
    <source>
        <dbReference type="EMBL" id="CAD7623437.1"/>
    </source>
</evidence>
<dbReference type="Pfam" id="PF03098">
    <property type="entry name" value="An_peroxidase"/>
    <property type="match status" value="3"/>
</dbReference>